<dbReference type="Proteomes" id="UP001238450">
    <property type="component" value="Unassembled WGS sequence"/>
</dbReference>
<evidence type="ECO:0000313" key="1">
    <source>
        <dbReference type="EMBL" id="MDQ0418837.1"/>
    </source>
</evidence>
<name>A0AAJ1TL16_9BACL</name>
<evidence type="ECO:0000313" key="2">
    <source>
        <dbReference type="Proteomes" id="UP001238450"/>
    </source>
</evidence>
<dbReference type="RefSeq" id="WP_307254806.1">
    <property type="nucleotide sequence ID" value="NZ_JAUSUV010000019.1"/>
</dbReference>
<reference evidence="1 2" key="1">
    <citation type="submission" date="2023-07" db="EMBL/GenBank/DDBJ databases">
        <title>Genomic Encyclopedia of Type Strains, Phase IV (KMG-IV): sequencing the most valuable type-strain genomes for metagenomic binning, comparative biology and taxonomic classification.</title>
        <authorList>
            <person name="Goeker M."/>
        </authorList>
    </citation>
    <scope>NUCLEOTIDE SEQUENCE [LARGE SCALE GENOMIC DNA]</scope>
    <source>
        <strain evidence="1 2">DSM 46876</strain>
    </source>
</reference>
<accession>A0AAJ1TL16</accession>
<comment type="caution">
    <text evidence="1">The sequence shown here is derived from an EMBL/GenBank/DDBJ whole genome shotgun (WGS) entry which is preliminary data.</text>
</comment>
<protein>
    <submittedName>
        <fullName evidence="1">Uncharacterized protein</fullName>
    </submittedName>
</protein>
<sequence length="68" mass="7701">MQNGTTKNTVKNKGALEDLREIESGKWDKVYKDGHDADGNKVSIHYFSSQSGQVFNVKVKDGWSNTRR</sequence>
<gene>
    <name evidence="1" type="ORF">J2Z48_003042</name>
</gene>
<keyword evidence="2" id="KW-1185">Reference proteome</keyword>
<dbReference type="AlphaFoldDB" id="A0AAJ1TL16"/>
<proteinExistence type="predicted"/>
<organism evidence="1 2">
    <name type="scientific">Croceifilum oryzae</name>
    <dbReference type="NCBI Taxonomy" id="1553429"/>
    <lineage>
        <taxon>Bacteria</taxon>
        <taxon>Bacillati</taxon>
        <taxon>Bacillota</taxon>
        <taxon>Bacilli</taxon>
        <taxon>Bacillales</taxon>
        <taxon>Thermoactinomycetaceae</taxon>
        <taxon>Croceifilum</taxon>
    </lineage>
</organism>
<dbReference type="EMBL" id="JAUSUV010000019">
    <property type="protein sequence ID" value="MDQ0418837.1"/>
    <property type="molecule type" value="Genomic_DNA"/>
</dbReference>